<dbReference type="InterPro" id="IPR005845">
    <property type="entry name" value="A-D-PHexomutase_a/b/a-II"/>
</dbReference>
<dbReference type="InterPro" id="IPR016055">
    <property type="entry name" value="A-D-PHexomutase_a/b/a-I/II/III"/>
</dbReference>
<name>A0A6N9TQB3_DISTH</name>
<evidence type="ECO:0000313" key="9">
    <source>
        <dbReference type="EMBL" id="NDY43455.1"/>
    </source>
</evidence>
<accession>A0A6N9TQB3</accession>
<feature type="domain" description="Alpha-D-phosphohexomutase alpha/beta/alpha" evidence="8">
    <location>
        <begin position="100"/>
        <end position="219"/>
    </location>
</feature>
<dbReference type="EMBL" id="JAAGRR010000177">
    <property type="protein sequence ID" value="NDY43455.1"/>
    <property type="molecule type" value="Genomic_DNA"/>
</dbReference>
<comment type="cofactor">
    <cofactor evidence="1">
        <name>Mg(2+)</name>
        <dbReference type="ChEBI" id="CHEBI:18420"/>
    </cofactor>
</comment>
<dbReference type="PANTHER" id="PTHR42946:SF1">
    <property type="entry name" value="PHOSPHOGLUCOMUTASE (ALPHA-D-GLUCOSE-1,6-BISPHOSPHATE-DEPENDENT)"/>
    <property type="match status" value="1"/>
</dbReference>
<dbReference type="Proteomes" id="UP000469346">
    <property type="component" value="Unassembled WGS sequence"/>
</dbReference>
<dbReference type="InterPro" id="IPR005846">
    <property type="entry name" value="A-D-PHexomutase_a/b/a-III"/>
</dbReference>
<dbReference type="PANTHER" id="PTHR42946">
    <property type="entry name" value="PHOSPHOHEXOSE MUTASE"/>
    <property type="match status" value="1"/>
</dbReference>
<evidence type="ECO:0000259" key="8">
    <source>
        <dbReference type="Pfam" id="PF02880"/>
    </source>
</evidence>
<dbReference type="InterPro" id="IPR005843">
    <property type="entry name" value="A-D-PHexomutase_C"/>
</dbReference>
<evidence type="ECO:0000256" key="4">
    <source>
        <dbReference type="ARBA" id="ARBA00022842"/>
    </source>
</evidence>
<evidence type="ECO:0000256" key="5">
    <source>
        <dbReference type="ARBA" id="ARBA00023235"/>
    </source>
</evidence>
<dbReference type="SUPFAM" id="SSF53738">
    <property type="entry name" value="Phosphoglucomutase, first 3 domains"/>
    <property type="match status" value="2"/>
</dbReference>
<evidence type="ECO:0000259" key="7">
    <source>
        <dbReference type="Pfam" id="PF02879"/>
    </source>
</evidence>
<keyword evidence="2" id="KW-0597">Phosphoprotein</keyword>
<dbReference type="Gene3D" id="3.40.120.10">
    <property type="entry name" value="Alpha-D-Glucose-1,6-Bisphosphate, subunit A, domain 3"/>
    <property type="match status" value="2"/>
</dbReference>
<dbReference type="GO" id="GO:0005975">
    <property type="term" value="P:carbohydrate metabolic process"/>
    <property type="evidence" value="ECO:0007669"/>
    <property type="project" value="InterPro"/>
</dbReference>
<dbReference type="Pfam" id="PF00408">
    <property type="entry name" value="PGM_PMM_IV"/>
    <property type="match status" value="1"/>
</dbReference>
<feature type="domain" description="Alpha-D-phosphohexomutase C-terminal" evidence="6">
    <location>
        <begin position="249"/>
        <end position="306"/>
    </location>
</feature>
<dbReference type="GO" id="GO:0005829">
    <property type="term" value="C:cytosol"/>
    <property type="evidence" value="ECO:0007669"/>
    <property type="project" value="TreeGrafter"/>
</dbReference>
<proteinExistence type="predicted"/>
<evidence type="ECO:0000256" key="2">
    <source>
        <dbReference type="ARBA" id="ARBA00022553"/>
    </source>
</evidence>
<evidence type="ECO:0000256" key="3">
    <source>
        <dbReference type="ARBA" id="ARBA00022723"/>
    </source>
</evidence>
<dbReference type="InterPro" id="IPR050060">
    <property type="entry name" value="Phosphoglucosamine_mutase"/>
</dbReference>
<dbReference type="InterPro" id="IPR036900">
    <property type="entry name" value="A-D-PHexomutase_C_sf"/>
</dbReference>
<keyword evidence="3" id="KW-0479">Metal-binding</keyword>
<dbReference type="SUPFAM" id="SSF55957">
    <property type="entry name" value="Phosphoglucomutase, C-terminal domain"/>
    <property type="match status" value="1"/>
</dbReference>
<protein>
    <submittedName>
        <fullName evidence="9">Phosphomannomutase</fullName>
    </submittedName>
</protein>
<organism evidence="9 10">
    <name type="scientific">Dissulfurirhabdus thermomarina</name>
    <dbReference type="NCBI Taxonomy" id="1765737"/>
    <lineage>
        <taxon>Bacteria</taxon>
        <taxon>Deltaproteobacteria</taxon>
        <taxon>Dissulfurirhabdaceae</taxon>
        <taxon>Dissulfurirhabdus</taxon>
    </lineage>
</organism>
<dbReference type="Pfam" id="PF02879">
    <property type="entry name" value="PGM_PMM_II"/>
    <property type="match status" value="1"/>
</dbReference>
<dbReference type="GO" id="GO:0046872">
    <property type="term" value="F:metal ion binding"/>
    <property type="evidence" value="ECO:0007669"/>
    <property type="project" value="UniProtKB-KW"/>
</dbReference>
<dbReference type="GO" id="GO:0004615">
    <property type="term" value="F:phosphomannomutase activity"/>
    <property type="evidence" value="ECO:0007669"/>
    <property type="project" value="TreeGrafter"/>
</dbReference>
<comment type="caution">
    <text evidence="9">The sequence shown here is derived from an EMBL/GenBank/DDBJ whole genome shotgun (WGS) entry which is preliminary data.</text>
</comment>
<dbReference type="AlphaFoldDB" id="A0A6N9TQB3"/>
<sequence>SRYLAFFPPGCLAGLRVGLYEHSCVGREVIGEALAALGAEVIRLGRTAAFVPVDTEAIRPEDRELARRWAREEELAALVSADGDADRPLMADEAGRWLRGDVAGILAARYLEADTVVTPVSSNTALERSGLFPEVRRTRIGSPYVIEGMLAAARSGRGRVVGYEANGGFLTASPIALGGRTLAPLPTRDALLVILCLLHEARRRRVPLSALAAELPPRFTASDRLRDFPPERSRAVLAALAPEGTAEAAAERALGDLFGPVRRVDLTDGVRLTFASGEIVHLRPSGNAPEFRCYTEADTEERAAELLGLALGRMEAWRGGEAGPQAGSPSPSRP</sequence>
<feature type="non-terminal residue" evidence="9">
    <location>
        <position position="1"/>
    </location>
</feature>
<evidence type="ECO:0000259" key="6">
    <source>
        <dbReference type="Pfam" id="PF00408"/>
    </source>
</evidence>
<dbReference type="Gene3D" id="3.30.310.50">
    <property type="entry name" value="Alpha-D-phosphohexomutase, C-terminal domain"/>
    <property type="match status" value="1"/>
</dbReference>
<evidence type="ECO:0000256" key="1">
    <source>
        <dbReference type="ARBA" id="ARBA00001946"/>
    </source>
</evidence>
<keyword evidence="5" id="KW-0413">Isomerase</keyword>
<evidence type="ECO:0000313" key="10">
    <source>
        <dbReference type="Proteomes" id="UP000469346"/>
    </source>
</evidence>
<keyword evidence="4" id="KW-0460">Magnesium</keyword>
<reference evidence="9 10" key="1">
    <citation type="submission" date="2020-02" db="EMBL/GenBank/DDBJ databases">
        <title>Comparative genomics of sulfur disproportionating microorganisms.</title>
        <authorList>
            <person name="Ward L.M."/>
            <person name="Bertran E."/>
            <person name="Johnston D.T."/>
        </authorList>
    </citation>
    <scope>NUCLEOTIDE SEQUENCE [LARGE SCALE GENOMIC DNA]</scope>
    <source>
        <strain evidence="9 10">DSM 100025</strain>
    </source>
</reference>
<feature type="domain" description="Alpha-D-phosphohexomutase alpha/beta/alpha" evidence="7">
    <location>
        <begin position="14"/>
        <end position="95"/>
    </location>
</feature>
<keyword evidence="10" id="KW-1185">Reference proteome</keyword>
<dbReference type="Pfam" id="PF02880">
    <property type="entry name" value="PGM_PMM_III"/>
    <property type="match status" value="1"/>
</dbReference>
<gene>
    <name evidence="9" type="ORF">G3N55_11455</name>
</gene>
<dbReference type="GO" id="GO:0009252">
    <property type="term" value="P:peptidoglycan biosynthetic process"/>
    <property type="evidence" value="ECO:0007669"/>
    <property type="project" value="TreeGrafter"/>
</dbReference>
<dbReference type="GO" id="GO:0006048">
    <property type="term" value="P:UDP-N-acetylglucosamine biosynthetic process"/>
    <property type="evidence" value="ECO:0007669"/>
    <property type="project" value="TreeGrafter"/>
</dbReference>
<dbReference type="GO" id="GO:0008966">
    <property type="term" value="F:phosphoglucosamine mutase activity"/>
    <property type="evidence" value="ECO:0007669"/>
    <property type="project" value="TreeGrafter"/>
</dbReference>